<gene>
    <name evidence="1" type="ORF">F2Q68_00025129</name>
</gene>
<comment type="caution">
    <text evidence="1">The sequence shown here is derived from an EMBL/GenBank/DDBJ whole genome shotgun (WGS) entry which is preliminary data.</text>
</comment>
<evidence type="ECO:0000313" key="2">
    <source>
        <dbReference type="Proteomes" id="UP000712281"/>
    </source>
</evidence>
<reference evidence="1" key="1">
    <citation type="submission" date="2019-12" db="EMBL/GenBank/DDBJ databases">
        <title>Genome sequencing and annotation of Brassica cretica.</title>
        <authorList>
            <person name="Studholme D.J."/>
            <person name="Sarris P.F."/>
        </authorList>
    </citation>
    <scope>NUCLEOTIDE SEQUENCE</scope>
    <source>
        <strain evidence="1">PFS-001/15</strain>
        <tissue evidence="1">Leaf</tissue>
    </source>
</reference>
<name>A0A8S9I7M3_BRACR</name>
<organism evidence="1 2">
    <name type="scientific">Brassica cretica</name>
    <name type="common">Mustard</name>
    <dbReference type="NCBI Taxonomy" id="69181"/>
    <lineage>
        <taxon>Eukaryota</taxon>
        <taxon>Viridiplantae</taxon>
        <taxon>Streptophyta</taxon>
        <taxon>Embryophyta</taxon>
        <taxon>Tracheophyta</taxon>
        <taxon>Spermatophyta</taxon>
        <taxon>Magnoliopsida</taxon>
        <taxon>eudicotyledons</taxon>
        <taxon>Gunneridae</taxon>
        <taxon>Pentapetalae</taxon>
        <taxon>rosids</taxon>
        <taxon>malvids</taxon>
        <taxon>Brassicales</taxon>
        <taxon>Brassicaceae</taxon>
        <taxon>Brassiceae</taxon>
        <taxon>Brassica</taxon>
    </lineage>
</organism>
<proteinExistence type="predicted"/>
<evidence type="ECO:0000313" key="1">
    <source>
        <dbReference type="EMBL" id="KAF2565780.1"/>
    </source>
</evidence>
<dbReference type="EMBL" id="QGKW02001911">
    <property type="protein sequence ID" value="KAF2565780.1"/>
    <property type="molecule type" value="Genomic_DNA"/>
</dbReference>
<dbReference type="AlphaFoldDB" id="A0A8S9I7M3"/>
<accession>A0A8S9I7M3</accession>
<sequence>MGFSSCLWNVSEIGNINGKIEGIDLANCDLVGCYLWFAKSILFFFGKSKGRERRVDIISSLVFSKWGPLRRKRTCARVQELFSYSFLGGNKMLVFCLRARGLVYLFFRMKKSGLVKYLTVSNS</sequence>
<protein>
    <submittedName>
        <fullName evidence="1">Uncharacterized protein</fullName>
    </submittedName>
</protein>
<dbReference type="Proteomes" id="UP000712281">
    <property type="component" value="Unassembled WGS sequence"/>
</dbReference>